<dbReference type="GO" id="GO:0008610">
    <property type="term" value="P:lipid biosynthetic process"/>
    <property type="evidence" value="ECO:0007669"/>
    <property type="project" value="TreeGrafter"/>
</dbReference>
<gene>
    <name evidence="3" type="ORF">L0C25_13865</name>
</gene>
<accession>A0AA46TEK9</accession>
<dbReference type="PANTHER" id="PTHR11487:SF0">
    <property type="entry name" value="S-ACYL FATTY ACID SYNTHASE THIOESTERASE, MEDIUM CHAIN"/>
    <property type="match status" value="1"/>
</dbReference>
<dbReference type="KEGG" id="sgrg:L0C25_13865"/>
<dbReference type="InterPro" id="IPR001031">
    <property type="entry name" value="Thioesterase"/>
</dbReference>
<evidence type="ECO:0000313" key="3">
    <source>
        <dbReference type="EMBL" id="UYM03636.1"/>
    </source>
</evidence>
<proteinExistence type="inferred from homology"/>
<dbReference type="Proteomes" id="UP001164390">
    <property type="component" value="Chromosome"/>
</dbReference>
<evidence type="ECO:0000313" key="4">
    <source>
        <dbReference type="Proteomes" id="UP001164390"/>
    </source>
</evidence>
<dbReference type="Pfam" id="PF00975">
    <property type="entry name" value="Thioesterase"/>
    <property type="match status" value="1"/>
</dbReference>
<keyword evidence="4" id="KW-1185">Reference proteome</keyword>
<dbReference type="EMBL" id="CP094970">
    <property type="protein sequence ID" value="UYM03636.1"/>
    <property type="molecule type" value="Genomic_DNA"/>
</dbReference>
<comment type="similarity">
    <text evidence="1">Belongs to the thioesterase family.</text>
</comment>
<dbReference type="AlphaFoldDB" id="A0AA46TEK9"/>
<dbReference type="RefSeq" id="WP_271632258.1">
    <property type="nucleotide sequence ID" value="NZ_CP094970.1"/>
</dbReference>
<organism evidence="3 4">
    <name type="scientific">Solicola gregarius</name>
    <dbReference type="NCBI Taxonomy" id="2908642"/>
    <lineage>
        <taxon>Bacteria</taxon>
        <taxon>Bacillati</taxon>
        <taxon>Actinomycetota</taxon>
        <taxon>Actinomycetes</taxon>
        <taxon>Propionibacteriales</taxon>
        <taxon>Nocardioidaceae</taxon>
        <taxon>Solicola</taxon>
    </lineage>
</organism>
<dbReference type="InterPro" id="IPR012223">
    <property type="entry name" value="TEII"/>
</dbReference>
<dbReference type="PANTHER" id="PTHR11487">
    <property type="entry name" value="THIOESTERASE"/>
    <property type="match status" value="1"/>
</dbReference>
<dbReference type="InterPro" id="IPR029058">
    <property type="entry name" value="AB_hydrolase_fold"/>
</dbReference>
<protein>
    <recommendedName>
        <fullName evidence="2">Thioesterase domain-containing protein</fullName>
    </recommendedName>
</protein>
<feature type="domain" description="Thioesterase" evidence="2">
    <location>
        <begin position="24"/>
        <end position="149"/>
    </location>
</feature>
<name>A0AA46TEK9_9ACTN</name>
<sequence length="246" mass="27215">MPNTRNPEKWLFRGRPDDDGAPLVLCFPYAGAGASVFRGWPDSIKAGTVAPLQPPGRENRFSEPPFDTHVEYAADLGRYLAGLGDRETVYFAHCGGVPFALETIVWLVDNGHRPPRKLVASSWGPPHVDLYGGLNKVDLDTHDFVAEVQEVQSRLGNPGVPVELARIGAKALRQEVVVHRPWLFDACKTVPCPVDALAWSEDDVVPPHEAVNERWREVADVDLRTLPGSHWEFVSCPESLELLLAE</sequence>
<dbReference type="Gene3D" id="3.40.50.1820">
    <property type="entry name" value="alpha/beta hydrolase"/>
    <property type="match status" value="1"/>
</dbReference>
<evidence type="ECO:0000256" key="1">
    <source>
        <dbReference type="ARBA" id="ARBA00007169"/>
    </source>
</evidence>
<evidence type="ECO:0000259" key="2">
    <source>
        <dbReference type="Pfam" id="PF00975"/>
    </source>
</evidence>
<reference evidence="3" key="1">
    <citation type="submission" date="2022-01" db="EMBL/GenBank/DDBJ databases">
        <title>Nocardioidaceae gen. sp. A5X3R13.</title>
        <authorList>
            <person name="Lopez Marin M.A."/>
            <person name="Uhlik O."/>
        </authorList>
    </citation>
    <scope>NUCLEOTIDE SEQUENCE</scope>
    <source>
        <strain evidence="3">A5X3R13</strain>
    </source>
</reference>
<dbReference type="SUPFAM" id="SSF53474">
    <property type="entry name" value="alpha/beta-Hydrolases"/>
    <property type="match status" value="1"/>
</dbReference>